<reference evidence="8" key="1">
    <citation type="submission" date="2022-06" db="EMBL/GenBank/DDBJ databases">
        <authorList>
            <person name="Lu C.-H."/>
        </authorList>
    </citation>
    <scope>NUCLEOTIDE SEQUENCE</scope>
    <source>
        <strain evidence="8">21MJYT02-11</strain>
    </source>
</reference>
<protein>
    <submittedName>
        <fullName evidence="8">APC family permease</fullName>
    </submittedName>
</protein>
<evidence type="ECO:0000256" key="2">
    <source>
        <dbReference type="ARBA" id="ARBA00022475"/>
    </source>
</evidence>
<feature type="transmembrane region" description="Helical" evidence="7">
    <location>
        <begin position="454"/>
        <end position="474"/>
    </location>
</feature>
<evidence type="ECO:0000256" key="3">
    <source>
        <dbReference type="ARBA" id="ARBA00022692"/>
    </source>
</evidence>
<feature type="transmembrane region" description="Helical" evidence="7">
    <location>
        <begin position="361"/>
        <end position="379"/>
    </location>
</feature>
<feature type="transmembrane region" description="Helical" evidence="7">
    <location>
        <begin position="298"/>
        <end position="325"/>
    </location>
</feature>
<proteinExistence type="predicted"/>
<feature type="region of interest" description="Disordered" evidence="6">
    <location>
        <begin position="1"/>
        <end position="24"/>
    </location>
</feature>
<feature type="transmembrane region" description="Helical" evidence="7">
    <location>
        <begin position="385"/>
        <end position="412"/>
    </location>
</feature>
<dbReference type="InterPro" id="IPR050367">
    <property type="entry name" value="APC_superfamily"/>
</dbReference>
<feature type="transmembrane region" description="Helical" evidence="7">
    <location>
        <begin position="150"/>
        <end position="171"/>
    </location>
</feature>
<evidence type="ECO:0000256" key="5">
    <source>
        <dbReference type="ARBA" id="ARBA00023136"/>
    </source>
</evidence>
<keyword evidence="3 7" id="KW-0812">Transmembrane</keyword>
<evidence type="ECO:0000313" key="9">
    <source>
        <dbReference type="Proteomes" id="UP001162811"/>
    </source>
</evidence>
<dbReference type="PIRSF" id="PIRSF006060">
    <property type="entry name" value="AA_transporter"/>
    <property type="match status" value="1"/>
</dbReference>
<keyword evidence="9" id="KW-1185">Reference proteome</keyword>
<name>A0ABT1AEC9_9RALS</name>
<feature type="transmembrane region" description="Helical" evidence="7">
    <location>
        <begin position="424"/>
        <end position="442"/>
    </location>
</feature>
<evidence type="ECO:0000256" key="4">
    <source>
        <dbReference type="ARBA" id="ARBA00022989"/>
    </source>
</evidence>
<dbReference type="RefSeq" id="WP_252675763.1">
    <property type="nucleotide sequence ID" value="NZ_JAMXHT010000001.1"/>
</dbReference>
<dbReference type="Gene3D" id="1.20.1740.10">
    <property type="entry name" value="Amino acid/polyamine transporter I"/>
    <property type="match status" value="1"/>
</dbReference>
<reference evidence="8" key="2">
    <citation type="journal article" date="2023" name="Front. Microbiol.">
        <title>Ralstonia chuxiongensis sp. nov., Ralstonia mojiangensis sp. nov., and Ralstonia soli sp. nov., isolated from tobacco fields, are three novel species in the family Burkholderiaceae.</title>
        <authorList>
            <person name="Lu C.H."/>
            <person name="Zhang Y.Y."/>
            <person name="Jiang N."/>
            <person name="Chen W."/>
            <person name="Shao X."/>
            <person name="Zhao Z.M."/>
            <person name="Lu W.L."/>
            <person name="Hu X."/>
            <person name="Xi Y.X."/>
            <person name="Zou S.Y."/>
            <person name="Wei Q.J."/>
            <person name="Lin Z.L."/>
            <person name="Gong L."/>
            <person name="Gai X.T."/>
            <person name="Zhang L.Q."/>
            <person name="Li J.Y."/>
            <person name="Jin Y."/>
            <person name="Xia Z.Y."/>
        </authorList>
    </citation>
    <scope>NUCLEOTIDE SEQUENCE</scope>
    <source>
        <strain evidence="8">21MJYT02-11</strain>
    </source>
</reference>
<dbReference type="Pfam" id="PF13520">
    <property type="entry name" value="AA_permease_2"/>
    <property type="match status" value="1"/>
</dbReference>
<dbReference type="PANTHER" id="PTHR42770:SF16">
    <property type="entry name" value="AMINO ACID PERMEASE"/>
    <property type="match status" value="1"/>
</dbReference>
<feature type="transmembrane region" description="Helical" evidence="7">
    <location>
        <begin position="37"/>
        <end position="57"/>
    </location>
</feature>
<dbReference type="PANTHER" id="PTHR42770">
    <property type="entry name" value="AMINO ACID TRANSPORTER-RELATED"/>
    <property type="match status" value="1"/>
</dbReference>
<feature type="transmembrane region" description="Helical" evidence="7">
    <location>
        <begin position="115"/>
        <end position="138"/>
    </location>
</feature>
<accession>A0ABT1AEC9</accession>
<organism evidence="8 9">
    <name type="scientific">Ralstonia soli</name>
    <dbReference type="NCBI Taxonomy" id="2953896"/>
    <lineage>
        <taxon>Bacteria</taxon>
        <taxon>Pseudomonadati</taxon>
        <taxon>Pseudomonadota</taxon>
        <taxon>Betaproteobacteria</taxon>
        <taxon>Burkholderiales</taxon>
        <taxon>Burkholderiaceae</taxon>
        <taxon>Ralstonia</taxon>
    </lineage>
</organism>
<dbReference type="Proteomes" id="UP001162811">
    <property type="component" value="Unassembled WGS sequence"/>
</dbReference>
<feature type="transmembrane region" description="Helical" evidence="7">
    <location>
        <begin position="177"/>
        <end position="196"/>
    </location>
</feature>
<keyword evidence="5 7" id="KW-0472">Membrane</keyword>
<sequence>MDTLLDSEGGPTAQGVRETGGKGRPVTLSGRLGTLDIVFTVLAYNAPLTVVTGFFGLSMALGNGLGTPVAFLVAGLLMLVFAVGFTTMSKHVPNAGAFYAYITAGLGRPLGFGSALMAILAYGFMLVGMYLYAGFSYAALVKQLFKAEPLIWWGYALILLAVVAVFGYLRITFSARLLTIALACEVLLVLLWEVVVGVTKGPSALSPAWLTPAAVTSGSLGIAMLLGVTCFAGFEATAVFREEARDPEVTTTRATYIAIGVMALLFTSASYVLICAYGPKAAMAKATADASTITVDSIGMYLGTAGSVTVNVLLCSSIFAAVLALHNILSRYIYCLGIDGTFPRPLAAVHERHGSPYRASVLVTLVMLFLVVGAIKTGVAPYEGYGVLVGVGGYCLLLLLVLTSLAVSLFFARNAHGANVWKTKVAPCASFVLLAAVGWFATVNMEVLAGNVKVAVILLGFVFGTMAIGSLYGWRLKKTKPDVYAAIGRQVI</sequence>
<feature type="transmembrane region" description="Helical" evidence="7">
    <location>
        <begin position="69"/>
        <end position="88"/>
    </location>
</feature>
<gene>
    <name evidence="8" type="ORF">NG900_00890</name>
</gene>
<evidence type="ECO:0000256" key="7">
    <source>
        <dbReference type="SAM" id="Phobius"/>
    </source>
</evidence>
<keyword evidence="2" id="KW-1003">Cell membrane</keyword>
<comment type="subcellular location">
    <subcellularLocation>
        <location evidence="1">Cell membrane</location>
        <topology evidence="1">Multi-pass membrane protein</topology>
    </subcellularLocation>
</comment>
<dbReference type="InterPro" id="IPR002293">
    <property type="entry name" value="AA/rel_permease1"/>
</dbReference>
<comment type="caution">
    <text evidence="8">The sequence shown here is derived from an EMBL/GenBank/DDBJ whole genome shotgun (WGS) entry which is preliminary data.</text>
</comment>
<dbReference type="EMBL" id="JAMXHT010000001">
    <property type="protein sequence ID" value="MCO5396742.1"/>
    <property type="molecule type" value="Genomic_DNA"/>
</dbReference>
<feature type="transmembrane region" description="Helical" evidence="7">
    <location>
        <begin position="254"/>
        <end position="277"/>
    </location>
</feature>
<feature type="transmembrane region" description="Helical" evidence="7">
    <location>
        <begin position="208"/>
        <end position="234"/>
    </location>
</feature>
<evidence type="ECO:0000313" key="8">
    <source>
        <dbReference type="EMBL" id="MCO5396742.1"/>
    </source>
</evidence>
<evidence type="ECO:0000256" key="1">
    <source>
        <dbReference type="ARBA" id="ARBA00004651"/>
    </source>
</evidence>
<evidence type="ECO:0000256" key="6">
    <source>
        <dbReference type="SAM" id="MobiDB-lite"/>
    </source>
</evidence>
<keyword evidence="4 7" id="KW-1133">Transmembrane helix</keyword>